<evidence type="ECO:0000313" key="2">
    <source>
        <dbReference type="EMBL" id="MDQ0479242.1"/>
    </source>
</evidence>
<dbReference type="Proteomes" id="UP001224418">
    <property type="component" value="Unassembled WGS sequence"/>
</dbReference>
<feature type="domain" description="N-acetyltransferase" evidence="1">
    <location>
        <begin position="3"/>
        <end position="151"/>
    </location>
</feature>
<dbReference type="PANTHER" id="PTHR43415:SF3">
    <property type="entry name" value="GNAT-FAMILY ACETYLTRANSFERASE"/>
    <property type="match status" value="1"/>
</dbReference>
<dbReference type="Gene3D" id="3.40.630.30">
    <property type="match status" value="1"/>
</dbReference>
<protein>
    <submittedName>
        <fullName evidence="2">Spore coat polysaccharide biosynthesis protein SpsF</fullName>
    </submittedName>
</protein>
<reference evidence="2 3" key="1">
    <citation type="submission" date="2023-07" db="EMBL/GenBank/DDBJ databases">
        <title>Genomic Encyclopedia of Type Strains, Phase IV (KMG-IV): sequencing the most valuable type-strain genomes for metagenomic binning, comparative biology and taxonomic classification.</title>
        <authorList>
            <person name="Goeker M."/>
        </authorList>
    </citation>
    <scope>NUCLEOTIDE SEQUENCE [LARGE SCALE GENOMIC DNA]</scope>
    <source>
        <strain evidence="2 3">DSM 1400</strain>
    </source>
</reference>
<evidence type="ECO:0000313" key="3">
    <source>
        <dbReference type="Proteomes" id="UP001224418"/>
    </source>
</evidence>
<evidence type="ECO:0000259" key="1">
    <source>
        <dbReference type="PROSITE" id="PS51186"/>
    </source>
</evidence>
<dbReference type="PANTHER" id="PTHR43415">
    <property type="entry name" value="SPERMIDINE N(1)-ACETYLTRANSFERASE"/>
    <property type="match status" value="1"/>
</dbReference>
<dbReference type="PROSITE" id="PS51186">
    <property type="entry name" value="GNAT"/>
    <property type="match status" value="1"/>
</dbReference>
<dbReference type="EMBL" id="JAUSWN010000006">
    <property type="protein sequence ID" value="MDQ0479242.1"/>
    <property type="molecule type" value="Genomic_DNA"/>
</dbReference>
<name>A0ABU0JQ75_HATLI</name>
<dbReference type="InterPro" id="IPR000182">
    <property type="entry name" value="GNAT_dom"/>
</dbReference>
<dbReference type="Pfam" id="PF13302">
    <property type="entry name" value="Acetyltransf_3"/>
    <property type="match status" value="1"/>
</dbReference>
<accession>A0ABU0JQ75</accession>
<dbReference type="InterPro" id="IPR016181">
    <property type="entry name" value="Acyl_CoA_acyltransferase"/>
</dbReference>
<proteinExistence type="predicted"/>
<keyword evidence="3" id="KW-1185">Reference proteome</keyword>
<dbReference type="RefSeq" id="WP_307355333.1">
    <property type="nucleotide sequence ID" value="NZ_BAAACJ010000012.1"/>
</dbReference>
<comment type="caution">
    <text evidence="2">The sequence shown here is derived from an EMBL/GenBank/DDBJ whole genome shotgun (WGS) entry which is preliminary data.</text>
</comment>
<organism evidence="2 3">
    <name type="scientific">Hathewaya limosa</name>
    <name type="common">Clostridium limosum</name>
    <dbReference type="NCBI Taxonomy" id="1536"/>
    <lineage>
        <taxon>Bacteria</taxon>
        <taxon>Bacillati</taxon>
        <taxon>Bacillota</taxon>
        <taxon>Clostridia</taxon>
        <taxon>Eubacteriales</taxon>
        <taxon>Clostridiaceae</taxon>
        <taxon>Hathewaya</taxon>
    </lineage>
</organism>
<gene>
    <name evidence="2" type="ORF">QOZ93_000982</name>
</gene>
<sequence length="152" mass="18176">MNYYLKQVEEEDCDLLFEWANNKEVRKNSFNNTEISYDEHIKWFKKMILSPNVFMYIMDNGSNSVGQVRIDVIENCATISYSIDKEFRGQKLGTLIIKLIEKKIEELYEIDEIIGYVKKDNEPSKKIFKNLGYIEKDLNNKMMYYKRLNKRG</sequence>
<dbReference type="SUPFAM" id="SSF55729">
    <property type="entry name" value="Acyl-CoA N-acyltransferases (Nat)"/>
    <property type="match status" value="1"/>
</dbReference>